<dbReference type="InterPro" id="IPR036736">
    <property type="entry name" value="ACP-like_sf"/>
</dbReference>
<dbReference type="SUPFAM" id="SSF47336">
    <property type="entry name" value="ACP-like"/>
    <property type="match status" value="1"/>
</dbReference>
<dbReference type="EMBL" id="QAPG01000005">
    <property type="protein sequence ID" value="TDZ40442.1"/>
    <property type="molecule type" value="Genomic_DNA"/>
</dbReference>
<protein>
    <submittedName>
        <fullName evidence="2">Non-reducing polyketide synthase nscA</fullName>
    </submittedName>
</protein>
<accession>A0A4R8QN20</accession>
<gene>
    <name evidence="2" type="primary">nscA-2</name>
    <name evidence="2" type="ORF">C8035_v004081</name>
</gene>
<proteinExistence type="predicted"/>
<reference evidence="2 3" key="1">
    <citation type="submission" date="2018-11" db="EMBL/GenBank/DDBJ databases">
        <title>Genome sequence and assembly of Colletotrichum spinosum.</title>
        <authorList>
            <person name="Gan P."/>
            <person name="Shirasu K."/>
        </authorList>
    </citation>
    <scope>NUCLEOTIDE SEQUENCE [LARGE SCALE GENOMIC DNA]</scope>
    <source>
        <strain evidence="2 3">CBS 515.97</strain>
    </source>
</reference>
<comment type="caution">
    <text evidence="2">The sequence shown here is derived from an EMBL/GenBank/DDBJ whole genome shotgun (WGS) entry which is preliminary data.</text>
</comment>
<keyword evidence="3" id="KW-1185">Reference proteome</keyword>
<feature type="domain" description="Carrier" evidence="1">
    <location>
        <begin position="63"/>
        <end position="140"/>
    </location>
</feature>
<name>A0A4R8QN20_9PEZI</name>
<evidence type="ECO:0000313" key="2">
    <source>
        <dbReference type="EMBL" id="TDZ40442.1"/>
    </source>
</evidence>
<evidence type="ECO:0000259" key="1">
    <source>
        <dbReference type="PROSITE" id="PS50075"/>
    </source>
</evidence>
<dbReference type="PROSITE" id="PS50075">
    <property type="entry name" value="CARRIER"/>
    <property type="match status" value="1"/>
</dbReference>
<evidence type="ECO:0000313" key="3">
    <source>
        <dbReference type="Proteomes" id="UP000295083"/>
    </source>
</evidence>
<dbReference type="AlphaFoldDB" id="A0A4R8QN20"/>
<dbReference type="Proteomes" id="UP000295083">
    <property type="component" value="Unassembled WGS sequence"/>
</dbReference>
<dbReference type="Gene3D" id="1.10.1200.10">
    <property type="entry name" value="ACP-like"/>
    <property type="match status" value="1"/>
</dbReference>
<sequence>MVGMMREVKLRIVPRLLMGKFFPPSDSATSCLIHCPLAPKNEAPKPVTVTTTAPAPAVAPAESSSASPEDYAVSQIARENGLELSKLADDAPFVELGVDLLMSLVLLEKFCTDLQLEVKSSLFLECQNIGELKIWLADFV</sequence>
<dbReference type="Pfam" id="PF00550">
    <property type="entry name" value="PP-binding"/>
    <property type="match status" value="1"/>
</dbReference>
<organism evidence="2 3">
    <name type="scientific">Colletotrichum spinosum</name>
    <dbReference type="NCBI Taxonomy" id="1347390"/>
    <lineage>
        <taxon>Eukaryota</taxon>
        <taxon>Fungi</taxon>
        <taxon>Dikarya</taxon>
        <taxon>Ascomycota</taxon>
        <taxon>Pezizomycotina</taxon>
        <taxon>Sordariomycetes</taxon>
        <taxon>Hypocreomycetidae</taxon>
        <taxon>Glomerellales</taxon>
        <taxon>Glomerellaceae</taxon>
        <taxon>Colletotrichum</taxon>
        <taxon>Colletotrichum orbiculare species complex</taxon>
    </lineage>
</organism>
<dbReference type="InterPro" id="IPR009081">
    <property type="entry name" value="PP-bd_ACP"/>
</dbReference>